<sequence>MIPVLWPGDLIYFSKKKTENLKENDLILAFKNEKLFAHRVIYRTAGYLITKGDNNILCDGRIYPRQVIGTVTKLNRGNQHIDLENFYLIQSTAYFSEINKINACLNSGKVNFIFLKGLPIHLYYEKNHPRRIYADCDVLIDKDQSVLVDKILLSEGFIKHETHYSPIHKYLKNKKTEITYSKKSNRIRIVFDIHYEANFLMNQLGSLSLLYSQKNINKLTSLFLQEKRIIKISGGNFPVLSADNLVIYLLLHYFHHNFRGVFRLSFIDKVIRKDKKIDWKEMAEKIEEYKLNNFMYPGLLLLKKYFLTPVDGNIMSGLKPGRRESAFIQHKALKENIFNDEERISAGINRFKYIFILSSEPLIKKFLVFFQPAVLYSAFWVLIRLLLKKKIKNYHKK</sequence>
<keyword evidence="1" id="KW-0812">Transmembrane</keyword>
<dbReference type="CDD" id="cd06462">
    <property type="entry name" value="Peptidase_S24_S26"/>
    <property type="match status" value="1"/>
</dbReference>
<dbReference type="Pfam" id="PF14907">
    <property type="entry name" value="NTP_transf_5"/>
    <property type="match status" value="1"/>
</dbReference>
<accession>A0A1F5YZZ2</accession>
<dbReference type="InterPro" id="IPR039498">
    <property type="entry name" value="NTP_transf_5"/>
</dbReference>
<dbReference type="AlphaFoldDB" id="A0A1F5YZZ2"/>
<evidence type="ECO:0000256" key="1">
    <source>
        <dbReference type="SAM" id="Phobius"/>
    </source>
</evidence>
<feature type="transmembrane region" description="Helical" evidence="1">
    <location>
        <begin position="366"/>
        <end position="387"/>
    </location>
</feature>
<dbReference type="Proteomes" id="UP000177354">
    <property type="component" value="Unassembled WGS sequence"/>
</dbReference>
<gene>
    <name evidence="2" type="ORF">A2777_05370</name>
</gene>
<evidence type="ECO:0000313" key="3">
    <source>
        <dbReference type="Proteomes" id="UP000177354"/>
    </source>
</evidence>
<evidence type="ECO:0000313" key="2">
    <source>
        <dbReference type="EMBL" id="OGG05779.1"/>
    </source>
</evidence>
<protein>
    <recommendedName>
        <fullName evidence="4">Peptidase S24/S26A/S26B/S26C domain-containing protein</fullName>
    </recommendedName>
</protein>
<organism evidence="2 3">
    <name type="scientific">Candidatus Gottesmanbacteria bacterium RIFCSPHIGHO2_01_FULL_40_15</name>
    <dbReference type="NCBI Taxonomy" id="1798376"/>
    <lineage>
        <taxon>Bacteria</taxon>
        <taxon>Candidatus Gottesmaniibacteriota</taxon>
    </lineage>
</organism>
<reference evidence="2 3" key="1">
    <citation type="journal article" date="2016" name="Nat. Commun.">
        <title>Thousands of microbial genomes shed light on interconnected biogeochemical processes in an aquifer system.</title>
        <authorList>
            <person name="Anantharaman K."/>
            <person name="Brown C.T."/>
            <person name="Hug L.A."/>
            <person name="Sharon I."/>
            <person name="Castelle C.J."/>
            <person name="Probst A.J."/>
            <person name="Thomas B.C."/>
            <person name="Singh A."/>
            <person name="Wilkins M.J."/>
            <person name="Karaoz U."/>
            <person name="Brodie E.L."/>
            <person name="Williams K.H."/>
            <person name="Hubbard S.S."/>
            <person name="Banfield J.F."/>
        </authorList>
    </citation>
    <scope>NUCLEOTIDE SEQUENCE [LARGE SCALE GENOMIC DNA]</scope>
</reference>
<keyword evidence="1" id="KW-1133">Transmembrane helix</keyword>
<proteinExistence type="predicted"/>
<comment type="caution">
    <text evidence="2">The sequence shown here is derived from an EMBL/GenBank/DDBJ whole genome shotgun (WGS) entry which is preliminary data.</text>
</comment>
<dbReference type="EMBL" id="MFJF01000025">
    <property type="protein sequence ID" value="OGG05779.1"/>
    <property type="molecule type" value="Genomic_DNA"/>
</dbReference>
<keyword evidence="1" id="KW-0472">Membrane</keyword>
<evidence type="ECO:0008006" key="4">
    <source>
        <dbReference type="Google" id="ProtNLM"/>
    </source>
</evidence>
<name>A0A1F5YZZ2_9BACT</name>